<evidence type="ECO:0000256" key="9">
    <source>
        <dbReference type="ARBA" id="ARBA00022842"/>
    </source>
</evidence>
<dbReference type="PANTHER" id="PTHR30313">
    <property type="entry name" value="DNA PRIMASE"/>
    <property type="match status" value="1"/>
</dbReference>
<evidence type="ECO:0000256" key="6">
    <source>
        <dbReference type="ARBA" id="ARBA00022723"/>
    </source>
</evidence>
<comment type="domain">
    <text evidence="12">Contains an N-terminal zinc-binding domain, a central core domain that contains the primase activity, and a C-terminal DnaB-binding domain.</text>
</comment>
<dbReference type="InterPro" id="IPR030846">
    <property type="entry name" value="DnaG_bac"/>
</dbReference>
<gene>
    <name evidence="12" type="primary">dnaG</name>
    <name evidence="16" type="ORF">A3A38_03220</name>
</gene>
<keyword evidence="7 12" id="KW-0863">Zinc-finger</keyword>
<evidence type="ECO:0000256" key="3">
    <source>
        <dbReference type="ARBA" id="ARBA00022679"/>
    </source>
</evidence>
<dbReference type="InterPro" id="IPR013264">
    <property type="entry name" value="DNAG_N"/>
</dbReference>
<dbReference type="AlphaFoldDB" id="A0A1F6EH46"/>
<evidence type="ECO:0000256" key="7">
    <source>
        <dbReference type="ARBA" id="ARBA00022771"/>
    </source>
</evidence>
<dbReference type="GO" id="GO:1990077">
    <property type="term" value="C:primosome complex"/>
    <property type="evidence" value="ECO:0007669"/>
    <property type="project" value="UniProtKB-KW"/>
</dbReference>
<dbReference type="Pfam" id="PF13155">
    <property type="entry name" value="Toprim_2"/>
    <property type="match status" value="1"/>
</dbReference>
<evidence type="ECO:0000256" key="10">
    <source>
        <dbReference type="ARBA" id="ARBA00023125"/>
    </source>
</evidence>
<accession>A0A1F6EH46</accession>
<keyword evidence="6 12" id="KW-0479">Metal-binding</keyword>
<feature type="domain" description="Toprim" evidence="15">
    <location>
        <begin position="268"/>
        <end position="347"/>
    </location>
</feature>
<dbReference type="GO" id="GO:0005737">
    <property type="term" value="C:cytoplasm"/>
    <property type="evidence" value="ECO:0007669"/>
    <property type="project" value="TreeGrafter"/>
</dbReference>
<keyword evidence="1 12" id="KW-0240">DNA-directed RNA polymerase</keyword>
<dbReference type="EMBL" id="MFLY01000019">
    <property type="protein sequence ID" value="OGG72971.1"/>
    <property type="molecule type" value="Genomic_DNA"/>
</dbReference>
<protein>
    <recommendedName>
        <fullName evidence="12 13">DNA primase</fullName>
        <ecNumber evidence="12">2.7.7.101</ecNumber>
    </recommendedName>
</protein>
<evidence type="ECO:0000256" key="8">
    <source>
        <dbReference type="ARBA" id="ARBA00022833"/>
    </source>
</evidence>
<comment type="catalytic activity">
    <reaction evidence="12">
        <text>ssDNA + n NTP = ssDNA/pppN(pN)n-1 hybrid + (n-1) diphosphate.</text>
        <dbReference type="EC" id="2.7.7.101"/>
    </reaction>
</comment>
<dbReference type="InterPro" id="IPR050219">
    <property type="entry name" value="DnaG_primase"/>
</dbReference>
<organism evidence="16 17">
    <name type="scientific">Candidatus Kaiserbacteria bacterium RIFCSPLOWO2_01_FULL_53_17</name>
    <dbReference type="NCBI Taxonomy" id="1798511"/>
    <lineage>
        <taxon>Bacteria</taxon>
        <taxon>Candidatus Kaiseribacteriota</taxon>
    </lineage>
</organism>
<dbReference type="CDD" id="cd03364">
    <property type="entry name" value="TOPRIM_DnaG_primases"/>
    <property type="match status" value="1"/>
</dbReference>
<dbReference type="Proteomes" id="UP000177306">
    <property type="component" value="Unassembled WGS sequence"/>
</dbReference>
<dbReference type="SUPFAM" id="SSF57783">
    <property type="entry name" value="Zinc beta-ribbon"/>
    <property type="match status" value="1"/>
</dbReference>
<dbReference type="InterPro" id="IPR002694">
    <property type="entry name" value="Znf_CHC2"/>
</dbReference>
<dbReference type="Gene3D" id="3.90.580.10">
    <property type="entry name" value="Zinc finger, CHC2-type domain"/>
    <property type="match status" value="1"/>
</dbReference>
<dbReference type="Pfam" id="PF08275">
    <property type="entry name" value="DNAG_N"/>
    <property type="match status" value="1"/>
</dbReference>
<dbReference type="InterPro" id="IPR036977">
    <property type="entry name" value="DNA_primase_Znf_CHC2"/>
</dbReference>
<dbReference type="PROSITE" id="PS50880">
    <property type="entry name" value="TOPRIM"/>
    <property type="match status" value="1"/>
</dbReference>
<dbReference type="Pfam" id="PF10410">
    <property type="entry name" value="DnaB_bind"/>
    <property type="match status" value="1"/>
</dbReference>
<dbReference type="Pfam" id="PF01807">
    <property type="entry name" value="Zn_ribbon_DnaG"/>
    <property type="match status" value="1"/>
</dbReference>
<proteinExistence type="inferred from homology"/>
<keyword evidence="3 12" id="KW-0808">Transferase</keyword>
<keyword evidence="10 12" id="KW-0238">DNA-binding</keyword>
<comment type="cofactor">
    <cofactor evidence="12 13 14">
        <name>Zn(2+)</name>
        <dbReference type="ChEBI" id="CHEBI:29105"/>
    </cofactor>
    <text evidence="12 13 14">Binds 1 zinc ion per monomer.</text>
</comment>
<reference evidence="16 17" key="1">
    <citation type="journal article" date="2016" name="Nat. Commun.">
        <title>Thousands of microbial genomes shed light on interconnected biogeochemical processes in an aquifer system.</title>
        <authorList>
            <person name="Anantharaman K."/>
            <person name="Brown C.T."/>
            <person name="Hug L.A."/>
            <person name="Sharon I."/>
            <person name="Castelle C.J."/>
            <person name="Probst A.J."/>
            <person name="Thomas B.C."/>
            <person name="Singh A."/>
            <person name="Wilkins M.J."/>
            <person name="Karaoz U."/>
            <person name="Brodie E.L."/>
            <person name="Williams K.H."/>
            <person name="Hubbard S.S."/>
            <person name="Banfield J.F."/>
        </authorList>
    </citation>
    <scope>NUCLEOTIDE SEQUENCE [LARGE SCALE GENOMIC DNA]</scope>
</reference>
<keyword evidence="11 12" id="KW-0804">Transcription</keyword>
<dbReference type="PANTHER" id="PTHR30313:SF2">
    <property type="entry name" value="DNA PRIMASE"/>
    <property type="match status" value="1"/>
</dbReference>
<dbReference type="EC" id="2.7.7.101" evidence="12"/>
<dbReference type="InterPro" id="IPR019475">
    <property type="entry name" value="DNA_primase_DnaB-bd"/>
</dbReference>
<evidence type="ECO:0000256" key="5">
    <source>
        <dbReference type="ARBA" id="ARBA00022705"/>
    </source>
</evidence>
<dbReference type="SMART" id="SM00400">
    <property type="entry name" value="ZnF_CHCC"/>
    <property type="match status" value="1"/>
</dbReference>
<evidence type="ECO:0000313" key="16">
    <source>
        <dbReference type="EMBL" id="OGG72971.1"/>
    </source>
</evidence>
<dbReference type="PIRSF" id="PIRSF002811">
    <property type="entry name" value="DnaG"/>
    <property type="match status" value="1"/>
</dbReference>
<evidence type="ECO:0000256" key="11">
    <source>
        <dbReference type="ARBA" id="ARBA00023163"/>
    </source>
</evidence>
<evidence type="ECO:0000256" key="14">
    <source>
        <dbReference type="PIRSR" id="PIRSR002811-1"/>
    </source>
</evidence>
<dbReference type="Gene3D" id="3.90.980.10">
    <property type="entry name" value="DNA primase, catalytic core, N-terminal domain"/>
    <property type="match status" value="1"/>
</dbReference>
<dbReference type="GO" id="GO:0003677">
    <property type="term" value="F:DNA binding"/>
    <property type="evidence" value="ECO:0007669"/>
    <property type="project" value="UniProtKB-KW"/>
</dbReference>
<evidence type="ECO:0000259" key="15">
    <source>
        <dbReference type="PROSITE" id="PS50880"/>
    </source>
</evidence>
<comment type="similarity">
    <text evidence="12 13">Belongs to the DnaG primase family.</text>
</comment>
<evidence type="ECO:0000256" key="4">
    <source>
        <dbReference type="ARBA" id="ARBA00022695"/>
    </source>
</evidence>
<dbReference type="InterPro" id="IPR006295">
    <property type="entry name" value="DNA_primase_DnaG"/>
</dbReference>
<feature type="zinc finger region" description="CHC2-type" evidence="12 14">
    <location>
        <begin position="35"/>
        <end position="59"/>
    </location>
</feature>
<dbReference type="Gene3D" id="3.40.1360.10">
    <property type="match status" value="1"/>
</dbReference>
<comment type="caution">
    <text evidence="16">The sequence shown here is derived from an EMBL/GenBank/DDBJ whole genome shotgun (WGS) entry which is preliminary data.</text>
</comment>
<keyword evidence="9" id="KW-0460">Magnesium</keyword>
<dbReference type="GO" id="GO:0003899">
    <property type="term" value="F:DNA-directed RNA polymerase activity"/>
    <property type="evidence" value="ECO:0007669"/>
    <property type="project" value="UniProtKB-UniRule"/>
</dbReference>
<evidence type="ECO:0000256" key="12">
    <source>
        <dbReference type="HAMAP-Rule" id="MF_00974"/>
    </source>
</evidence>
<name>A0A1F6EH46_9BACT</name>
<dbReference type="NCBIfam" id="TIGR01391">
    <property type="entry name" value="dnaG"/>
    <property type="match status" value="1"/>
</dbReference>
<keyword evidence="8 12" id="KW-0862">Zinc</keyword>
<keyword evidence="4 12" id="KW-0548">Nucleotidyltransferase</keyword>
<dbReference type="HAMAP" id="MF_00974">
    <property type="entry name" value="DNA_primase_DnaG"/>
    <property type="match status" value="1"/>
</dbReference>
<evidence type="ECO:0000256" key="2">
    <source>
        <dbReference type="ARBA" id="ARBA00022515"/>
    </source>
</evidence>
<dbReference type="SUPFAM" id="SSF56731">
    <property type="entry name" value="DNA primase core"/>
    <property type="match status" value="1"/>
</dbReference>
<dbReference type="FunFam" id="3.90.580.10:FF:000001">
    <property type="entry name" value="DNA primase"/>
    <property type="match status" value="1"/>
</dbReference>
<evidence type="ECO:0000313" key="17">
    <source>
        <dbReference type="Proteomes" id="UP000177306"/>
    </source>
</evidence>
<dbReference type="GO" id="GO:0000428">
    <property type="term" value="C:DNA-directed RNA polymerase complex"/>
    <property type="evidence" value="ECO:0007669"/>
    <property type="project" value="UniProtKB-KW"/>
</dbReference>
<comment type="function">
    <text evidence="12 13">RNA polymerase that catalyzes the synthesis of short RNA molecules used as primers for DNA polymerase during DNA replication.</text>
</comment>
<sequence>MPSPLEDIKARLDIVELIQAYIRLQKAGMNWKAPCPFHSEKTPSFVVSPSRQIWHCFGCGKGGSHIDFVMETEGLEFRDALELLAKRAGVTLRREDPRLRSERSRIYQLLEDAARIYEAVLHAAPAPDVRVSPPLAYLKKRGLTDETIRNFRIGYAPDSWDFAAKKLRAKGYTESELEKAGLAVKSEQGSHYDRFRNRIIFPIRDASGRTVAFGGRIYDELKNPQAPSAKAIQEGGAKYINSPQTLVYDKSRVLYGFDRAKDDIRRANAVVLVEGYMDCVMSHQAGVKNAVAVSGTALSPDQLKILRRLAATIISSFDRDAAGELATKRSLDLAAMFDFERKAAVLPDGLKDPADAVREDPGLWQRTVADAKSIVAFFLERALEKNDPKSAAGRKAIAQAVLPEIKTLASEVERAHWIQTLSRAIGIEEDALWSELKKAKAGEWEATRGQTPGDIKKKQESSRRLQLESLLLGAIILHPGSAREHLPAIPRHAIATDTHLRMLEAITRVLADDIREPSLLLEAMPEEFRETAKHLAFQAEVMLERMESTRDRERELLVCVAELEREWARDRMRILASDINQAEQKGEAERLGALLAEFRVVSQKIR</sequence>
<dbReference type="SMART" id="SM00493">
    <property type="entry name" value="TOPRIM"/>
    <property type="match status" value="1"/>
</dbReference>
<keyword evidence="5 12" id="KW-0235">DNA replication</keyword>
<comment type="subunit">
    <text evidence="12">Monomer. Interacts with DnaB.</text>
</comment>
<dbReference type="GO" id="GO:0006269">
    <property type="term" value="P:DNA replication, synthesis of primer"/>
    <property type="evidence" value="ECO:0007669"/>
    <property type="project" value="UniProtKB-UniRule"/>
</dbReference>
<evidence type="ECO:0000256" key="13">
    <source>
        <dbReference type="PIRNR" id="PIRNR002811"/>
    </source>
</evidence>
<dbReference type="InterPro" id="IPR037068">
    <property type="entry name" value="DNA_primase_core_N_sf"/>
</dbReference>
<dbReference type="InterPro" id="IPR034151">
    <property type="entry name" value="TOPRIM_DnaG_bac"/>
</dbReference>
<dbReference type="GO" id="GO:0008270">
    <property type="term" value="F:zinc ion binding"/>
    <property type="evidence" value="ECO:0007669"/>
    <property type="project" value="UniProtKB-UniRule"/>
</dbReference>
<evidence type="ECO:0000256" key="1">
    <source>
        <dbReference type="ARBA" id="ARBA00022478"/>
    </source>
</evidence>
<dbReference type="InterPro" id="IPR006171">
    <property type="entry name" value="TOPRIM_dom"/>
</dbReference>
<keyword evidence="2 12" id="KW-0639">Primosome</keyword>